<name>A0A8H6I2H7_9AGAR</name>
<evidence type="ECO:0000256" key="1">
    <source>
        <dbReference type="ARBA" id="ARBA00022737"/>
    </source>
</evidence>
<dbReference type="OrthoDB" id="7464126at2759"/>
<dbReference type="Pfam" id="PF24883">
    <property type="entry name" value="NPHP3_N"/>
    <property type="match status" value="1"/>
</dbReference>
<feature type="compositionally biased region" description="Polar residues" evidence="2">
    <location>
        <begin position="407"/>
        <end position="421"/>
    </location>
</feature>
<reference evidence="4 5" key="1">
    <citation type="submission" date="2020-07" db="EMBL/GenBank/DDBJ databases">
        <title>Comparative genomics of pyrophilous fungi reveals a link between fire events and developmental genes.</title>
        <authorList>
            <consortium name="DOE Joint Genome Institute"/>
            <person name="Steindorff A.S."/>
            <person name="Carver A."/>
            <person name="Calhoun S."/>
            <person name="Stillman K."/>
            <person name="Liu H."/>
            <person name="Lipzen A."/>
            <person name="Pangilinan J."/>
            <person name="Labutti K."/>
            <person name="Bruns T.D."/>
            <person name="Grigoriev I.V."/>
        </authorList>
    </citation>
    <scope>NUCLEOTIDE SEQUENCE [LARGE SCALE GENOMIC DNA]</scope>
    <source>
        <strain evidence="4 5">CBS 144469</strain>
    </source>
</reference>
<feature type="region of interest" description="Disordered" evidence="2">
    <location>
        <begin position="360"/>
        <end position="456"/>
    </location>
</feature>
<protein>
    <recommendedName>
        <fullName evidence="3">Nephrocystin 3-like N-terminal domain-containing protein</fullName>
    </recommendedName>
</protein>
<feature type="compositionally biased region" description="Low complexity" evidence="2">
    <location>
        <begin position="542"/>
        <end position="553"/>
    </location>
</feature>
<dbReference type="InterPro" id="IPR056884">
    <property type="entry name" value="NPHP3-like_N"/>
</dbReference>
<comment type="caution">
    <text evidence="4">The sequence shown here is derived from an EMBL/GenBank/DDBJ whole genome shotgun (WGS) entry which is preliminary data.</text>
</comment>
<feature type="compositionally biased region" description="Polar residues" evidence="2">
    <location>
        <begin position="621"/>
        <end position="634"/>
    </location>
</feature>
<accession>A0A8H6I2H7</accession>
<dbReference type="AlphaFoldDB" id="A0A8H6I2H7"/>
<gene>
    <name evidence="4" type="ORF">DFP72DRAFT_1066569</name>
</gene>
<keyword evidence="1" id="KW-0677">Repeat</keyword>
<feature type="compositionally biased region" description="Polar residues" evidence="2">
    <location>
        <begin position="562"/>
        <end position="572"/>
    </location>
</feature>
<dbReference type="Proteomes" id="UP000521943">
    <property type="component" value="Unassembled WGS sequence"/>
</dbReference>
<evidence type="ECO:0000313" key="4">
    <source>
        <dbReference type="EMBL" id="KAF6756697.1"/>
    </source>
</evidence>
<feature type="region of interest" description="Disordered" evidence="2">
    <location>
        <begin position="472"/>
        <end position="641"/>
    </location>
</feature>
<dbReference type="PANTHER" id="PTHR10039">
    <property type="entry name" value="AMELOGENIN"/>
    <property type="match status" value="1"/>
</dbReference>
<keyword evidence="5" id="KW-1185">Reference proteome</keyword>
<feature type="compositionally biased region" description="Low complexity" evidence="2">
    <location>
        <begin position="598"/>
        <end position="619"/>
    </location>
</feature>
<evidence type="ECO:0000259" key="3">
    <source>
        <dbReference type="Pfam" id="PF24883"/>
    </source>
</evidence>
<evidence type="ECO:0000313" key="5">
    <source>
        <dbReference type="Proteomes" id="UP000521943"/>
    </source>
</evidence>
<evidence type="ECO:0000256" key="2">
    <source>
        <dbReference type="SAM" id="MobiDB-lite"/>
    </source>
</evidence>
<dbReference type="InterPro" id="IPR027417">
    <property type="entry name" value="P-loop_NTPase"/>
</dbReference>
<feature type="compositionally biased region" description="Pro residues" evidence="2">
    <location>
        <begin position="374"/>
        <end position="385"/>
    </location>
</feature>
<feature type="domain" description="Nephrocystin 3-like N-terminal" evidence="3">
    <location>
        <begin position="714"/>
        <end position="869"/>
    </location>
</feature>
<feature type="compositionally biased region" description="Polar residues" evidence="2">
    <location>
        <begin position="487"/>
        <end position="499"/>
    </location>
</feature>
<dbReference type="EMBL" id="JACGCI010000025">
    <property type="protein sequence ID" value="KAF6756697.1"/>
    <property type="molecule type" value="Genomic_DNA"/>
</dbReference>
<proteinExistence type="predicted"/>
<dbReference type="PANTHER" id="PTHR10039:SF16">
    <property type="entry name" value="GPI INOSITOL-DEACYLASE"/>
    <property type="match status" value="1"/>
</dbReference>
<feature type="compositionally biased region" description="Pro residues" evidence="2">
    <location>
        <begin position="437"/>
        <end position="451"/>
    </location>
</feature>
<dbReference type="Gene3D" id="3.40.50.300">
    <property type="entry name" value="P-loop containing nucleotide triphosphate hydrolases"/>
    <property type="match status" value="1"/>
</dbReference>
<sequence>MPSHELERLPRELSRSVKKDRCMDMWVVVADLLIEVSVASNNEEKRRDLGKAASELEECAKMMRSAISEYAIPCYEVAKYDDDFAKAHRIDMEAVERLNGLRATLKGKLSHAKERPKWHLELNAYNPYIPPLNLSEGTRELEEFVHRVKLVCNDDWSLAAVMVYFMKELRTRRGASGRSWAFYNGFPISLVKGGQGRPATARAIKSLDLKMTVGELAKGLALQQMLPSDGKSGSRPLVVSALPDRKTSVYFNFPIPFAVGNVFKFSDLIVLKAEGGNLITPDILIQRAGSQASSQLRICRVPGEVDFRGSGSYVELGLHVPNLQDIHSLLEHVLVEVQEEASDHYHWTCSFEAPPRITRCQTPLPSQLTSTPAAAPPPATLPPPQTALTPVSLDHHPPAITPDLRTPESNDTTVSSAQTPSHTDRIAPIPPAATLSDPPPTPAIPTAPTPIEPISNDLTPLALAPLTSVSLGHHPPTLTPDLPAPGSNDTTVSSAQTPSRAAVTTPIPPAATPADPPPPPAIPTTPTPIEPIPPDPTPPASAPTLSTASSVALSGHPDDGSPCTTQGTSSQAPKPLGNIDLFNAATPNEPIPQASMTPPQASAPNLSAASSGALLSGQPDDGSTSTAAQRTFSQAPKPRGGISLFDAAQQFSTRDVTTTIVSGNYTYNVVNHHNYGNIPLNDGAEVSVEEIITWLKGPKFRRIYEEALSHHSPGTGLWFIESVEFRQLVEGRDVIVWGAGMPGGGKTVISTFSSQRLKQIFNGQEGVAIVGAYIRYMKRPSLRDIFAGLLTQLAEDHPRACDYLRYVYSGKKRAELSDMDMAESLEGAIRILSKVILIIDGLDEADDLVKDKLLQRLPYLGANVLITSRPLELYAHYVPNAIHISIEARSEDIDHPKPNGTKVLQKYVRESFERNVFRGTTANGKCSDQRQEYRRRVEGAKPISQRDQCHVRTHLEANQRPIARRRFDSPPCPSSGCYTRRGDLSVHELQDALAVSFEEKTYEAEHFIPMPVILSMCKGLVVVEERGRRNSESSSRDGQLGSYLRFVHDTTHEYLKRVQFPNFPSPQTYMAVTCAVYLREHQEELHAGDLDIDFDDESSSFLGYASEHWEKHAEASESEGLLDPSLRAFIFGSSLDD</sequence>
<organism evidence="4 5">
    <name type="scientific">Ephemerocybe angulata</name>
    <dbReference type="NCBI Taxonomy" id="980116"/>
    <lineage>
        <taxon>Eukaryota</taxon>
        <taxon>Fungi</taxon>
        <taxon>Dikarya</taxon>
        <taxon>Basidiomycota</taxon>
        <taxon>Agaricomycotina</taxon>
        <taxon>Agaricomycetes</taxon>
        <taxon>Agaricomycetidae</taxon>
        <taxon>Agaricales</taxon>
        <taxon>Agaricineae</taxon>
        <taxon>Psathyrellaceae</taxon>
        <taxon>Ephemerocybe</taxon>
    </lineage>
</organism>
<feature type="compositionally biased region" description="Pro residues" evidence="2">
    <location>
        <begin position="506"/>
        <end position="541"/>
    </location>
</feature>